<comment type="caution">
    <text evidence="2">The sequence shown here is derived from an EMBL/GenBank/DDBJ whole genome shotgun (WGS) entry which is preliminary data.</text>
</comment>
<dbReference type="EMBL" id="NAJL01000030">
    <property type="protein sequence ID" value="TKA26153.1"/>
    <property type="molecule type" value="Genomic_DNA"/>
</dbReference>
<sequence length="890" mass="99632">MQSMESNIAPARAPWREGGGGSDGADVAYAKLDEAVSKIKSSYEVFRRIQLPLREKERDPQAWVALLEGGLPPHLRRTGTQPTVVLSISDCAEILLVAQKNARGAGGVDILHYLGIVEGRWRAVVWLVKQLVDTFAAAKSTSGRLDRTIWPWANEGSLADMLEGPVDLQAPKTRPGLSQVASASTFDELTDNTQPETMSRPEKLHHGVLGQVWRSLGAMIVSCADQVVKPEILEIIAYLHHHEIMPASIYSHSSVHDETAVQQPPTLHLLSSRILTSLSDAAWRAHERIVVEEAQAKGAQYAAIRPEIPGMAYRVNVAGLRPEIWLELVLWSCLHGGWVLEGAAILETLHTQKETWKPLSWRLLMPAGNYDMPDWDKLDYLFNTRSSTTMDPPDGPIPDVKRTVSSEVIDAYADAVLSLIDVKVGERGAPVLYLTKLLTMFKALLARSGLDLGSGSWHTVILRIVESQRSQGMDIKTLSRLVALNPDDGDNLNNRRPRTYREYVSDANTLLVGLCHQALAEQIKQGNLQSSLRALKLLQDITDASKRRSIFDFFRLMRDMPTEQGKAMDKGPFTSNLPRVEHPAFDLQIPPRTLAQFMELAIDAGADDLGRWLLYSDEVDMPLIPEFMYTDPRITPALIQFATKTNDRELLRKLIELRAQHDTTEGNQAVYSQAVALAFFDTQISLRRWDAAERILQYLGDEDKLPFMVRNLATVAHQMLLLRHEHTSAGVDKESDLERAKAIFRKLIRGPEDKILAMYDGLRPNFTTFRIIVRQAAEEIKQQRLAKTVSSEKPIGDVVSEPRMGASRGAGEMESTEHVFTPAETITWAAECLQLVGMPAEDFRIELYKMLEKEELLFLRAELPSLFREAEKEVITNDREDDEDGSKSSA</sequence>
<name>A0A4U0TUX8_9PEZI</name>
<evidence type="ECO:0000256" key="1">
    <source>
        <dbReference type="SAM" id="MobiDB-lite"/>
    </source>
</evidence>
<organism evidence="2 3">
    <name type="scientific">Salinomyces thailandicus</name>
    <dbReference type="NCBI Taxonomy" id="706561"/>
    <lineage>
        <taxon>Eukaryota</taxon>
        <taxon>Fungi</taxon>
        <taxon>Dikarya</taxon>
        <taxon>Ascomycota</taxon>
        <taxon>Pezizomycotina</taxon>
        <taxon>Dothideomycetes</taxon>
        <taxon>Dothideomycetidae</taxon>
        <taxon>Mycosphaerellales</taxon>
        <taxon>Teratosphaeriaceae</taxon>
        <taxon>Salinomyces</taxon>
    </lineage>
</organism>
<proteinExistence type="predicted"/>
<reference evidence="2 3" key="1">
    <citation type="submission" date="2017-03" db="EMBL/GenBank/DDBJ databases">
        <title>Genomes of endolithic fungi from Antarctica.</title>
        <authorList>
            <person name="Coleine C."/>
            <person name="Masonjones S."/>
            <person name="Stajich J.E."/>
        </authorList>
    </citation>
    <scope>NUCLEOTIDE SEQUENCE [LARGE SCALE GENOMIC DNA]</scope>
    <source>
        <strain evidence="2 3">CCFEE 6315</strain>
    </source>
</reference>
<evidence type="ECO:0000313" key="2">
    <source>
        <dbReference type="EMBL" id="TKA26153.1"/>
    </source>
</evidence>
<gene>
    <name evidence="2" type="ORF">B0A50_04650</name>
</gene>
<accession>A0A4U0TUX8</accession>
<dbReference type="Proteomes" id="UP000308549">
    <property type="component" value="Unassembled WGS sequence"/>
</dbReference>
<evidence type="ECO:0000313" key="3">
    <source>
        <dbReference type="Proteomes" id="UP000308549"/>
    </source>
</evidence>
<feature type="region of interest" description="Disordered" evidence="1">
    <location>
        <begin position="797"/>
        <end position="817"/>
    </location>
</feature>
<protein>
    <submittedName>
        <fullName evidence="2">Uncharacterized protein</fullName>
    </submittedName>
</protein>
<feature type="region of interest" description="Disordered" evidence="1">
    <location>
        <begin position="1"/>
        <end position="21"/>
    </location>
</feature>
<dbReference type="AlphaFoldDB" id="A0A4U0TUX8"/>
<dbReference type="OrthoDB" id="5341924at2759"/>
<keyword evidence="3" id="KW-1185">Reference proteome</keyword>